<accession>A0A7R8ZM94</accession>
<dbReference type="EMBL" id="OB660397">
    <property type="protein sequence ID" value="CAD7224558.1"/>
    <property type="molecule type" value="Genomic_DNA"/>
</dbReference>
<dbReference type="CDD" id="cd17043">
    <property type="entry name" value="RA"/>
    <property type="match status" value="1"/>
</dbReference>
<feature type="region of interest" description="Disordered" evidence="1">
    <location>
        <begin position="1"/>
        <end position="34"/>
    </location>
</feature>
<reference evidence="2" key="1">
    <citation type="submission" date="2020-11" db="EMBL/GenBank/DDBJ databases">
        <authorList>
            <person name="Tran Van P."/>
        </authorList>
    </citation>
    <scope>NUCLEOTIDE SEQUENCE</scope>
</reference>
<protein>
    <submittedName>
        <fullName evidence="2">Uncharacterized protein</fullName>
    </submittedName>
</protein>
<sequence length="337" mass="38199">MLKHVHTSSSSVRSNCSTPVHTPHHHHGTIRSLSLSREDTLSINSTMSFGSLSPDNTLSSRSSSYTSLNDSSLSMPSPVVKVPVKIYARCLRADIEYKTLPACNSTTTRQLITQLLSKFKMKHRDPNLFYLTMEVYVRRPGCTPVRSQLVLDDDACPAELQSCHPRGESRFFLQMRKGGLLKVYDSCLHTGSQYKSLLISSRTTTDELVQLLLTCSNVCNEPVTRFSIYEVNDRLGTERKLHPDDYPLMVTSHWDNDQQGHMRLVMHRNPDPVPMVRRKLPWAPKPRPSRKLPPTPDSPSRPPSVIHLLPKPPSDIASSFRSEMDTAMSTYDNYFYI</sequence>
<organism evidence="2">
    <name type="scientific">Cyprideis torosa</name>
    <dbReference type="NCBI Taxonomy" id="163714"/>
    <lineage>
        <taxon>Eukaryota</taxon>
        <taxon>Metazoa</taxon>
        <taxon>Ecdysozoa</taxon>
        <taxon>Arthropoda</taxon>
        <taxon>Crustacea</taxon>
        <taxon>Oligostraca</taxon>
        <taxon>Ostracoda</taxon>
        <taxon>Podocopa</taxon>
        <taxon>Podocopida</taxon>
        <taxon>Cytherocopina</taxon>
        <taxon>Cytheroidea</taxon>
        <taxon>Cytherideidae</taxon>
        <taxon>Cyprideis</taxon>
    </lineage>
</organism>
<evidence type="ECO:0000313" key="2">
    <source>
        <dbReference type="EMBL" id="CAD7224558.1"/>
    </source>
</evidence>
<dbReference type="GO" id="GO:0045742">
    <property type="term" value="P:positive regulation of epidermal growth factor receptor signaling pathway"/>
    <property type="evidence" value="ECO:0007669"/>
    <property type="project" value="TreeGrafter"/>
</dbReference>
<dbReference type="AlphaFoldDB" id="A0A7R8ZM94"/>
<dbReference type="OrthoDB" id="3908708at2759"/>
<feature type="region of interest" description="Disordered" evidence="1">
    <location>
        <begin position="52"/>
        <end position="76"/>
    </location>
</feature>
<dbReference type="SUPFAM" id="SSF54236">
    <property type="entry name" value="Ubiquitin-like"/>
    <property type="match status" value="2"/>
</dbReference>
<proteinExistence type="predicted"/>
<feature type="region of interest" description="Disordered" evidence="1">
    <location>
        <begin position="270"/>
        <end position="312"/>
    </location>
</feature>
<dbReference type="PROSITE" id="PS50200">
    <property type="entry name" value="RA"/>
    <property type="match status" value="2"/>
</dbReference>
<dbReference type="GO" id="GO:0045743">
    <property type="term" value="P:positive regulation of fibroblast growth factor receptor signaling pathway"/>
    <property type="evidence" value="ECO:0007669"/>
    <property type="project" value="TreeGrafter"/>
</dbReference>
<dbReference type="PANTHER" id="PTHR21298">
    <property type="entry name" value="GH01721P"/>
    <property type="match status" value="1"/>
</dbReference>
<dbReference type="PANTHER" id="PTHR21298:SF2">
    <property type="entry name" value="GH01721P"/>
    <property type="match status" value="1"/>
</dbReference>
<evidence type="ECO:0000256" key="1">
    <source>
        <dbReference type="SAM" id="MobiDB-lite"/>
    </source>
</evidence>
<dbReference type="InterPro" id="IPR029071">
    <property type="entry name" value="Ubiquitin-like_domsf"/>
</dbReference>
<feature type="compositionally biased region" description="Low complexity" evidence="1">
    <location>
        <begin position="58"/>
        <end position="76"/>
    </location>
</feature>
<dbReference type="Pfam" id="PF00788">
    <property type="entry name" value="RA"/>
    <property type="match status" value="2"/>
</dbReference>
<feature type="compositionally biased region" description="Pro residues" evidence="1">
    <location>
        <begin position="283"/>
        <end position="302"/>
    </location>
</feature>
<feature type="compositionally biased region" description="Low complexity" evidence="1">
    <location>
        <begin position="8"/>
        <end position="21"/>
    </location>
</feature>
<dbReference type="SMART" id="SM00314">
    <property type="entry name" value="RA"/>
    <property type="match status" value="2"/>
</dbReference>
<dbReference type="InterPro" id="IPR000159">
    <property type="entry name" value="RA_dom"/>
</dbReference>
<dbReference type="GO" id="GO:0007165">
    <property type="term" value="P:signal transduction"/>
    <property type="evidence" value="ECO:0007669"/>
    <property type="project" value="InterPro"/>
</dbReference>
<name>A0A7R8ZM94_9CRUS</name>
<gene>
    <name evidence="2" type="ORF">CTOB1V02_LOCUS2515</name>
</gene>
<dbReference type="Gene3D" id="3.10.20.90">
    <property type="entry name" value="Phosphatidylinositol 3-kinase Catalytic Subunit, Chain A, domain 1"/>
    <property type="match status" value="2"/>
</dbReference>